<dbReference type="PANTHER" id="PTHR34472">
    <property type="entry name" value="SULFUR CARRIER PROTEIN THIS"/>
    <property type="match status" value="1"/>
</dbReference>
<dbReference type="Pfam" id="PF02597">
    <property type="entry name" value="ThiS"/>
    <property type="match status" value="1"/>
</dbReference>
<dbReference type="EMBL" id="MF401423">
    <property type="protein sequence ID" value="ATJ02958.1"/>
    <property type="molecule type" value="Genomic_DNA"/>
</dbReference>
<reference evidence="1" key="2">
    <citation type="journal article" date="2017" name="Mitochondrial DNA Part B Resour">
        <title>Characterization of the complete plastid genome of Porphyridium purpureum strain CCMP1328.</title>
        <authorList>
            <person name="Bi G."/>
        </authorList>
    </citation>
    <scope>NUCLEOTIDE SEQUENCE</scope>
</reference>
<dbReference type="RefSeq" id="YP_008965765.1">
    <property type="nucleotide sequence ID" value="NC_023133.1"/>
</dbReference>
<dbReference type="InterPro" id="IPR003749">
    <property type="entry name" value="ThiS/MoaD-like"/>
</dbReference>
<sequence length="77" mass="8815">METKSYIFDNRIRIKLNGEFFSCSTNFSIANLIDYLDFQSEKVILEHNSKLVHSNEFHQSFLKDGDNVEIVTIVGGG</sequence>
<dbReference type="NCBIfam" id="TIGR01683">
    <property type="entry name" value="thiS"/>
    <property type="match status" value="1"/>
</dbReference>
<name>W0RYT1_PORPP</name>
<dbReference type="CDD" id="cd00565">
    <property type="entry name" value="Ubl_ThiS"/>
    <property type="match status" value="1"/>
</dbReference>
<proteinExistence type="predicted"/>
<dbReference type="InterPro" id="IPR012675">
    <property type="entry name" value="Beta-grasp_dom_sf"/>
</dbReference>
<reference evidence="2" key="1">
    <citation type="journal article" date="2014" name="J. Plant Res.">
        <title>Analysis of the complete plastid genome of the unicellular red alga Porphyridium purpureum.</title>
        <authorList>
            <person name="Tajima N."/>
            <person name="Sato S."/>
            <person name="Maruyama F."/>
            <person name="Kurokawa K."/>
            <person name="Ohta H."/>
            <person name="Tabata S."/>
            <person name="Sekine K."/>
            <person name="Moriyama T."/>
            <person name="Sato N."/>
        </authorList>
    </citation>
    <scope>NUCLEOTIDE SEQUENCE</scope>
</reference>
<gene>
    <name evidence="2" type="primary">thiS</name>
</gene>
<dbReference type="SUPFAM" id="SSF54285">
    <property type="entry name" value="MoaD/ThiS"/>
    <property type="match status" value="1"/>
</dbReference>
<dbReference type="InterPro" id="IPR016155">
    <property type="entry name" value="Mopterin_synth/thiamin_S_b"/>
</dbReference>
<keyword evidence="2" id="KW-0150">Chloroplast</keyword>
<accession>W0RYT1</accession>
<dbReference type="AlphaFoldDB" id="W0RYT1"/>
<evidence type="ECO:0000313" key="1">
    <source>
        <dbReference type="EMBL" id="ATJ02958.1"/>
    </source>
</evidence>
<dbReference type="InterPro" id="IPR010035">
    <property type="entry name" value="Thi_S"/>
</dbReference>
<dbReference type="Gene3D" id="3.10.20.30">
    <property type="match status" value="1"/>
</dbReference>
<keyword evidence="2" id="KW-0934">Plastid</keyword>
<dbReference type="GeneID" id="17963975"/>
<protein>
    <submittedName>
        <fullName evidence="2">Thiamine biosynthesis protein</fullName>
    </submittedName>
</protein>
<dbReference type="EMBL" id="AP012987">
    <property type="protein sequence ID" value="BAO23741.1"/>
    <property type="molecule type" value="Genomic_DNA"/>
</dbReference>
<geneLocation type="plastid" evidence="2"/>
<organism evidence="2">
    <name type="scientific">Porphyridium purpureum</name>
    <name type="common">Red alga</name>
    <name type="synonym">Porphyridium cruentum</name>
    <dbReference type="NCBI Taxonomy" id="35688"/>
    <lineage>
        <taxon>Eukaryota</taxon>
        <taxon>Rhodophyta</taxon>
        <taxon>Bangiophyceae</taxon>
        <taxon>Porphyridiales</taxon>
        <taxon>Porphyridiaceae</taxon>
        <taxon>Porphyridium</taxon>
    </lineage>
</organism>
<dbReference type="PANTHER" id="PTHR34472:SF1">
    <property type="entry name" value="SULFUR CARRIER PROTEIN THIS"/>
    <property type="match status" value="1"/>
</dbReference>
<evidence type="ECO:0000313" key="2">
    <source>
        <dbReference type="EMBL" id="BAO23741.1"/>
    </source>
</evidence>